<evidence type="ECO:0000313" key="1">
    <source>
        <dbReference type="EMBL" id="VAV96546.1"/>
    </source>
</evidence>
<organism evidence="1">
    <name type="scientific">hydrothermal vent metagenome</name>
    <dbReference type="NCBI Taxonomy" id="652676"/>
    <lineage>
        <taxon>unclassified sequences</taxon>
        <taxon>metagenomes</taxon>
        <taxon>ecological metagenomes</taxon>
    </lineage>
</organism>
<reference evidence="1" key="1">
    <citation type="submission" date="2018-06" db="EMBL/GenBank/DDBJ databases">
        <authorList>
            <person name="Zhirakovskaya E."/>
        </authorList>
    </citation>
    <scope>NUCLEOTIDE SEQUENCE</scope>
</reference>
<protein>
    <submittedName>
        <fullName evidence="1">Uncharacterized protein</fullName>
    </submittedName>
</protein>
<dbReference type="AlphaFoldDB" id="A0A3B0S6S3"/>
<name>A0A3B0S6S3_9ZZZZ</name>
<sequence>MKSIIRAIYIAFFIGAVLAGQPAIGAEDCASKKAFGIQLAAQTQNAADDFDVKSKIYNEKIGLADQAAKANNDVGASWPAVLAARDDLVLAGEMAKIKLSAMNKFNLDFLKLGCFQANAEDIQKEFERIIAPVDTSLRTLSGVPDDWKQRYQKPIAKQNTICAALDKQVKIDDANGRAWSVAHDDLIGDYNKTRQKLAALAPTQPAYGTLRQELLRTRDIALPGVVGYPAILGALYQTTLAKQDAGCITMPPQSLQNYQNRHQELLTEIEQQHQDMLHAEDTFPAPKAATIIGLRADSGPAPTVQPTPDVQEPSHAKIRIRNNSGFILCVFNPDTDETDCGLMPGNQRQLDSAKIVVFGGGYWSQTDGYTDMKICRILTPAPNQQNITGGMEAGCSAPSP</sequence>
<gene>
    <name evidence="1" type="ORF">MNBD_ALPHA06-2320</name>
</gene>
<proteinExistence type="predicted"/>
<dbReference type="EMBL" id="UOEE01000225">
    <property type="protein sequence ID" value="VAV96546.1"/>
    <property type="molecule type" value="Genomic_DNA"/>
</dbReference>
<accession>A0A3B0S6S3</accession>